<gene>
    <name evidence="3" type="ORF">NFC73_02280</name>
</gene>
<accession>A0ABT1LKE2</accession>
<dbReference type="PANTHER" id="PTHR43649:SF12">
    <property type="entry name" value="DIACETYLCHITOBIOSE BINDING PROTEIN DASA"/>
    <property type="match status" value="1"/>
</dbReference>
<dbReference type="PANTHER" id="PTHR43649">
    <property type="entry name" value="ARABINOSE-BINDING PROTEIN-RELATED"/>
    <property type="match status" value="1"/>
</dbReference>
<feature type="chain" id="PRO_5047135899" evidence="2">
    <location>
        <begin position="22"/>
        <end position="454"/>
    </location>
</feature>
<dbReference type="Proteomes" id="UP001524318">
    <property type="component" value="Unassembled WGS sequence"/>
</dbReference>
<evidence type="ECO:0000313" key="3">
    <source>
        <dbReference type="EMBL" id="MCP8998566.1"/>
    </source>
</evidence>
<evidence type="ECO:0000256" key="2">
    <source>
        <dbReference type="SAM" id="SignalP"/>
    </source>
</evidence>
<evidence type="ECO:0000313" key="4">
    <source>
        <dbReference type="Proteomes" id="UP001524318"/>
    </source>
</evidence>
<evidence type="ECO:0000256" key="1">
    <source>
        <dbReference type="SAM" id="MobiDB-lite"/>
    </source>
</evidence>
<comment type="caution">
    <text evidence="3">The sequence shown here is derived from an EMBL/GenBank/DDBJ whole genome shotgun (WGS) entry which is preliminary data.</text>
</comment>
<dbReference type="InterPro" id="IPR006059">
    <property type="entry name" value="SBP"/>
</dbReference>
<feature type="region of interest" description="Disordered" evidence="1">
    <location>
        <begin position="432"/>
        <end position="454"/>
    </location>
</feature>
<dbReference type="Pfam" id="PF13416">
    <property type="entry name" value="SBP_bac_8"/>
    <property type="match status" value="1"/>
</dbReference>
<reference evidence="3 4" key="1">
    <citation type="submission" date="2022-06" db="EMBL/GenBank/DDBJ databases">
        <title>Pseudarthrobacter sp. strain RMG13 Genome sequencing and assembly.</title>
        <authorList>
            <person name="Kim I."/>
        </authorList>
    </citation>
    <scope>NUCLEOTIDE SEQUENCE [LARGE SCALE GENOMIC DNA]</scope>
    <source>
        <strain evidence="3 4">RMG13</strain>
    </source>
</reference>
<organism evidence="3 4">
    <name type="scientific">Pseudarthrobacter humi</name>
    <dbReference type="NCBI Taxonomy" id="2952523"/>
    <lineage>
        <taxon>Bacteria</taxon>
        <taxon>Bacillati</taxon>
        <taxon>Actinomycetota</taxon>
        <taxon>Actinomycetes</taxon>
        <taxon>Micrococcales</taxon>
        <taxon>Micrococcaceae</taxon>
        <taxon>Pseudarthrobacter</taxon>
    </lineage>
</organism>
<dbReference type="PROSITE" id="PS51257">
    <property type="entry name" value="PROKAR_LIPOPROTEIN"/>
    <property type="match status" value="1"/>
</dbReference>
<dbReference type="SUPFAM" id="SSF53850">
    <property type="entry name" value="Periplasmic binding protein-like II"/>
    <property type="match status" value="1"/>
</dbReference>
<protein>
    <submittedName>
        <fullName evidence="3">Extracellular solute-binding protein</fullName>
    </submittedName>
</protein>
<sequence>MSKPRRLGTVAAAAISVLMLAACGGSGGTGGTTSGASGGKVDGTGKTLNVLMSVTAQYPQEQQAWFKEMSAKFKAETGADIQWETFASANDEMTRIQTSVVSGQGPDVYGLGTTFTPTAYSTGAFVKLGDNEWNQLGGKDKFVPAALGISGPDEGNQIGIPFVSRPFVMAYNTELLAAAGIEKPATTWDEFTEHAKKLTKGDQYGVAVAYKDNFDPWKYIWGMSIQAGNPIIDGSKVRLDDPVTKKAYETYFGWVTKDKVVDPSSVGWANPQALAAFAAGKAAYFPMTSPLSIPALDASAVKGKYKYALMPTVPPGETSNPSGGKPATSILSGDNLVVADYSKQKDLAFAFIKMITSKDVQLNYFKVFGQLPANQEAAKELATNEVIAPALESGAKSVATPFSGAWGDVQLSLTNVVVQSIPDLSSGAVSESNLSQRLKDEQTKSQTALDRAKK</sequence>
<keyword evidence="2" id="KW-0732">Signal</keyword>
<name>A0ABT1LKE2_9MICC</name>
<dbReference type="InterPro" id="IPR050490">
    <property type="entry name" value="Bact_solute-bd_prot1"/>
</dbReference>
<feature type="signal peptide" evidence="2">
    <location>
        <begin position="1"/>
        <end position="21"/>
    </location>
</feature>
<proteinExistence type="predicted"/>
<dbReference type="EMBL" id="JANCLV010000001">
    <property type="protein sequence ID" value="MCP8998566.1"/>
    <property type="molecule type" value="Genomic_DNA"/>
</dbReference>
<dbReference type="Gene3D" id="3.40.190.10">
    <property type="entry name" value="Periplasmic binding protein-like II"/>
    <property type="match status" value="1"/>
</dbReference>
<keyword evidence="4" id="KW-1185">Reference proteome</keyword>